<dbReference type="CDD" id="cd10975">
    <property type="entry name" value="CE4_CDA_like_2"/>
    <property type="match status" value="1"/>
</dbReference>
<dbReference type="PROSITE" id="PS50039">
    <property type="entry name" value="FORK_HEAD_3"/>
    <property type="match status" value="1"/>
</dbReference>
<sequence length="402" mass="45637">MKRKWTTEERVFTFCLECWTSRETYAKMQRVLAVIFLLAVFFHQSQAQCNSTNCVGPACRCMSTSTPGNLSPANTPQLVFLSFDGAVTTTNYDNYTYLLNNRMNPNGCPIGMTFFIYQEYNDFTLTHSLYHKRQEIATHSMSHRTPQELWAAKSANEWVDEIGGMKDALAKFANIPKAPIRGSRAPFLQTSGDQTFSAMKTLNMFYDSSLPTTDFVDPPVWPYTLDQGFQHDCLIPPCPSNKFPGIWTVPVITLENDGIRCNTVEACPQPKTLEETYQFLKRNFERHYNSNKAPFGVYSNNNGWFQSANFRLEGYKKFLDYLSSKDDVYIVPLGRGLDWMKDPKPLSQVANFFNCPPLTQTSCQPVSCFYDGEASEIGPRIMKSCVPCPDVYPWTGNPLGIA</sequence>
<dbReference type="GO" id="GO:0043565">
    <property type="term" value="F:sequence-specific DNA binding"/>
    <property type="evidence" value="ECO:0007669"/>
    <property type="project" value="InterPro"/>
</dbReference>
<keyword evidence="1 2" id="KW-0238">DNA-binding</keyword>
<comment type="caution">
    <text evidence="3">The sequence shown here is derived from an EMBL/GenBank/DDBJ whole genome shotgun (WGS) entry which is preliminary data.</text>
</comment>
<evidence type="ECO:0000256" key="1">
    <source>
        <dbReference type="ARBA" id="ARBA00023125"/>
    </source>
</evidence>
<dbReference type="InterPro" id="IPR052740">
    <property type="entry name" value="CE4"/>
</dbReference>
<keyword evidence="4" id="KW-1185">Reference proteome</keyword>
<dbReference type="OrthoDB" id="504708at2759"/>
<keyword evidence="2" id="KW-0539">Nucleus</keyword>
<dbReference type="AlphaFoldDB" id="A0A0N8DBU8"/>
<organism evidence="3 4">
    <name type="scientific">Daphnia magna</name>
    <dbReference type="NCBI Taxonomy" id="35525"/>
    <lineage>
        <taxon>Eukaryota</taxon>
        <taxon>Metazoa</taxon>
        <taxon>Ecdysozoa</taxon>
        <taxon>Arthropoda</taxon>
        <taxon>Crustacea</taxon>
        <taxon>Branchiopoda</taxon>
        <taxon>Diplostraca</taxon>
        <taxon>Cladocera</taxon>
        <taxon>Anomopoda</taxon>
        <taxon>Daphniidae</taxon>
        <taxon>Daphnia</taxon>
    </lineage>
</organism>
<dbReference type="GO" id="GO:0005975">
    <property type="term" value="P:carbohydrate metabolic process"/>
    <property type="evidence" value="ECO:0007669"/>
    <property type="project" value="InterPro"/>
</dbReference>
<gene>
    <name evidence="3" type="ORF">APZ42_017480</name>
</gene>
<dbReference type="GO" id="GO:0005634">
    <property type="term" value="C:nucleus"/>
    <property type="evidence" value="ECO:0007669"/>
    <property type="project" value="UniProtKB-SubCell"/>
</dbReference>
<dbReference type="SUPFAM" id="SSF88713">
    <property type="entry name" value="Glycoside hydrolase/deacetylase"/>
    <property type="match status" value="1"/>
</dbReference>
<evidence type="ECO:0000313" key="3">
    <source>
        <dbReference type="EMBL" id="KZS16879.1"/>
    </source>
</evidence>
<dbReference type="InterPro" id="IPR011330">
    <property type="entry name" value="Glyco_hydro/deAcase_b/a-brl"/>
</dbReference>
<dbReference type="InterPro" id="IPR001766">
    <property type="entry name" value="Fork_head_dom"/>
</dbReference>
<dbReference type="EMBL" id="LRGB01000687">
    <property type="protein sequence ID" value="KZS16879.1"/>
    <property type="molecule type" value="Genomic_DNA"/>
</dbReference>
<dbReference type="PANTHER" id="PTHR45985:SF8">
    <property type="entry name" value="CHITIN DEACETYLASE-LIKE 9, ISOFORM A"/>
    <property type="match status" value="1"/>
</dbReference>
<reference evidence="3 4" key="1">
    <citation type="submission" date="2016-03" db="EMBL/GenBank/DDBJ databases">
        <title>EvidentialGene: Evidence-directed Construction of Genes on Genomes.</title>
        <authorList>
            <person name="Gilbert D.G."/>
            <person name="Choi J.-H."/>
            <person name="Mockaitis K."/>
            <person name="Colbourne J."/>
            <person name="Pfrender M."/>
        </authorList>
    </citation>
    <scope>NUCLEOTIDE SEQUENCE [LARGE SCALE GENOMIC DNA]</scope>
    <source>
        <strain evidence="3 4">Xinb3</strain>
        <tissue evidence="3">Complete organism</tissue>
    </source>
</reference>
<name>A0A0N8DBU8_9CRUS</name>
<dbReference type="Proteomes" id="UP000076858">
    <property type="component" value="Unassembled WGS sequence"/>
</dbReference>
<dbReference type="GO" id="GO:0003700">
    <property type="term" value="F:DNA-binding transcription factor activity"/>
    <property type="evidence" value="ECO:0007669"/>
    <property type="project" value="InterPro"/>
</dbReference>
<feature type="DNA-binding region" description="Fork-head" evidence="2">
    <location>
        <begin position="272"/>
        <end position="343"/>
    </location>
</feature>
<protein>
    <submittedName>
        <fullName evidence="3">Chitin deacetylase 9-like protein</fullName>
    </submittedName>
</protein>
<proteinExistence type="predicted"/>
<comment type="subcellular location">
    <subcellularLocation>
        <location evidence="2">Nucleus</location>
    </subcellularLocation>
</comment>
<evidence type="ECO:0000256" key="2">
    <source>
        <dbReference type="PROSITE-ProRule" id="PRU00089"/>
    </source>
</evidence>
<dbReference type="PANTHER" id="PTHR45985">
    <property type="match status" value="1"/>
</dbReference>
<dbReference type="STRING" id="35525.A0A0N8DBU8"/>
<accession>A0A0N8DBU8</accession>
<evidence type="ECO:0000313" key="4">
    <source>
        <dbReference type="Proteomes" id="UP000076858"/>
    </source>
</evidence>
<dbReference type="Gene3D" id="3.20.20.370">
    <property type="entry name" value="Glycoside hydrolase/deacetylase"/>
    <property type="match status" value="1"/>
</dbReference>